<gene>
    <name evidence="1" type="ORF">Zmor_018872</name>
</gene>
<dbReference type="Proteomes" id="UP001168821">
    <property type="component" value="Unassembled WGS sequence"/>
</dbReference>
<protein>
    <submittedName>
        <fullName evidence="1">Uncharacterized protein</fullName>
    </submittedName>
</protein>
<name>A0AA38IFI5_9CUCU</name>
<accession>A0AA38IFI5</accession>
<reference evidence="1" key="1">
    <citation type="journal article" date="2023" name="G3 (Bethesda)">
        <title>Whole genome assemblies of Zophobas morio and Tenebrio molitor.</title>
        <authorList>
            <person name="Kaur S."/>
            <person name="Stinson S.A."/>
            <person name="diCenzo G.C."/>
        </authorList>
    </citation>
    <scope>NUCLEOTIDE SEQUENCE</scope>
    <source>
        <strain evidence="1">QUZm001</strain>
    </source>
</reference>
<evidence type="ECO:0000313" key="2">
    <source>
        <dbReference type="Proteomes" id="UP001168821"/>
    </source>
</evidence>
<evidence type="ECO:0000313" key="1">
    <source>
        <dbReference type="EMBL" id="KAJ3652949.1"/>
    </source>
</evidence>
<sequence>MIVIQYLTTPQDIHRFVKVKIALYSASEFVPGAPRCHRRPTRSPLSVDQSEYHQIADNRSHACHGHHVGTTQRDNTCVTRN</sequence>
<dbReference type="EMBL" id="JALNTZ010000005">
    <property type="protein sequence ID" value="KAJ3652949.1"/>
    <property type="molecule type" value="Genomic_DNA"/>
</dbReference>
<dbReference type="AlphaFoldDB" id="A0AA38IFI5"/>
<keyword evidence="2" id="KW-1185">Reference proteome</keyword>
<comment type="caution">
    <text evidence="1">The sequence shown here is derived from an EMBL/GenBank/DDBJ whole genome shotgun (WGS) entry which is preliminary data.</text>
</comment>
<proteinExistence type="predicted"/>
<organism evidence="1 2">
    <name type="scientific">Zophobas morio</name>
    <dbReference type="NCBI Taxonomy" id="2755281"/>
    <lineage>
        <taxon>Eukaryota</taxon>
        <taxon>Metazoa</taxon>
        <taxon>Ecdysozoa</taxon>
        <taxon>Arthropoda</taxon>
        <taxon>Hexapoda</taxon>
        <taxon>Insecta</taxon>
        <taxon>Pterygota</taxon>
        <taxon>Neoptera</taxon>
        <taxon>Endopterygota</taxon>
        <taxon>Coleoptera</taxon>
        <taxon>Polyphaga</taxon>
        <taxon>Cucujiformia</taxon>
        <taxon>Tenebrionidae</taxon>
        <taxon>Zophobas</taxon>
    </lineage>
</organism>